<dbReference type="EMBL" id="WJQR01000008">
    <property type="protein sequence ID" value="MRI82119.1"/>
    <property type="molecule type" value="Genomic_DNA"/>
</dbReference>
<feature type="compositionally biased region" description="Acidic residues" evidence="1">
    <location>
        <begin position="317"/>
        <end position="363"/>
    </location>
</feature>
<feature type="region of interest" description="Disordered" evidence="1">
    <location>
        <begin position="311"/>
        <end position="363"/>
    </location>
</feature>
<dbReference type="AlphaFoldDB" id="A0A844BWS6"/>
<organism evidence="3 4">
    <name type="scientific">Fundicoccus ignavus</name>
    <dbReference type="NCBI Taxonomy" id="2664442"/>
    <lineage>
        <taxon>Bacteria</taxon>
        <taxon>Bacillati</taxon>
        <taxon>Bacillota</taxon>
        <taxon>Bacilli</taxon>
        <taxon>Lactobacillales</taxon>
        <taxon>Aerococcaceae</taxon>
        <taxon>Fundicoccus</taxon>
    </lineage>
</organism>
<evidence type="ECO:0000256" key="2">
    <source>
        <dbReference type="SAM" id="SignalP"/>
    </source>
</evidence>
<name>A0A844BWS6_9LACT</name>
<dbReference type="RefSeq" id="WP_153862279.1">
    <property type="nucleotide sequence ID" value="NZ_WJQR01000008.1"/>
</dbReference>
<evidence type="ECO:0000313" key="4">
    <source>
        <dbReference type="Proteomes" id="UP000469870"/>
    </source>
</evidence>
<gene>
    <name evidence="3" type="ORF">GIY11_08885</name>
</gene>
<dbReference type="Proteomes" id="UP000469870">
    <property type="component" value="Unassembled WGS sequence"/>
</dbReference>
<feature type="chain" id="PRO_5032641974" evidence="2">
    <location>
        <begin position="28"/>
        <end position="363"/>
    </location>
</feature>
<comment type="caution">
    <text evidence="3">The sequence shown here is derived from an EMBL/GenBank/DDBJ whole genome shotgun (WGS) entry which is preliminary data.</text>
</comment>
<proteinExistence type="predicted"/>
<sequence>MKKGFKLLGSLLVALLMAINVLPTVSAQSTARDVLTQINAAGQNQLESMNANGFVSVAFQSGEQTADIGQFNFDMSFNIDPRFSMEFQGEVVSPFLGSETYTLSAWALEGIAYLYDGVNDEWTIEDYSAQEQEISDQVYAAINEAQAQQGELTEEQIALAEKYSDFSETETDYVFTLKQDIDANELWADLNSAMDMEALINDAIEQAKATGAEQGVEFTAEDEEMIRSLYSVETLEAVLGTNPVISASYDKTTYKPTGISAVLTINPNDFMGTTEEEAAESGMPETIIVTIEMTFGGHGETFEIVVPEAAFTAPTEDATEETTEEATEEEATEEDAVEETEEEAPAEEETEETVEETEETDAE</sequence>
<accession>A0A844BWS6</accession>
<feature type="signal peptide" evidence="2">
    <location>
        <begin position="1"/>
        <end position="27"/>
    </location>
</feature>
<evidence type="ECO:0000256" key="1">
    <source>
        <dbReference type="SAM" id="MobiDB-lite"/>
    </source>
</evidence>
<protein>
    <submittedName>
        <fullName evidence="3">Uncharacterized protein</fullName>
    </submittedName>
</protein>
<keyword evidence="2" id="KW-0732">Signal</keyword>
<reference evidence="3 4" key="1">
    <citation type="submission" date="2019-11" db="EMBL/GenBank/DDBJ databases">
        <title>Characterisation of Fundicoccus ignavus gen. nov. sp. nov., a novel genus of the family Aerococcaceae isolated from bulk tank milk.</title>
        <authorList>
            <person name="Siebert A."/>
            <person name="Huptas C."/>
            <person name="Wenning M."/>
            <person name="Scherer S."/>
            <person name="Doll E.V."/>
        </authorList>
    </citation>
    <scope>NUCLEOTIDE SEQUENCE [LARGE SCALE GENOMIC DNA]</scope>
    <source>
        <strain evidence="3 4">DSM 109653</strain>
    </source>
</reference>
<evidence type="ECO:0000313" key="3">
    <source>
        <dbReference type="EMBL" id="MRI82119.1"/>
    </source>
</evidence>